<accession>A0A6A6IVM3</accession>
<dbReference type="EMBL" id="ML987190">
    <property type="protein sequence ID" value="KAF2254426.1"/>
    <property type="molecule type" value="Genomic_DNA"/>
</dbReference>
<sequence length="117" mass="13463">MNLNVERACTHIPFRFLDLPKEVGLMCYEWLPEKITHVFTPADCTIAVSDKCFNPAILQTCRLIYNEAHGLLFNALRHDGPQIAVAYSGLDISLLLLILDHLLPRRPCKQRRFFLAR</sequence>
<evidence type="ECO:0000313" key="2">
    <source>
        <dbReference type="Proteomes" id="UP000800094"/>
    </source>
</evidence>
<evidence type="ECO:0000313" key="1">
    <source>
        <dbReference type="EMBL" id="KAF2254426.1"/>
    </source>
</evidence>
<dbReference type="OrthoDB" id="5314997at2759"/>
<dbReference type="RefSeq" id="XP_033689430.1">
    <property type="nucleotide sequence ID" value="XM_033832663.1"/>
</dbReference>
<reference evidence="1" key="1">
    <citation type="journal article" date="2020" name="Stud. Mycol.">
        <title>101 Dothideomycetes genomes: a test case for predicting lifestyles and emergence of pathogens.</title>
        <authorList>
            <person name="Haridas S."/>
            <person name="Albert R."/>
            <person name="Binder M."/>
            <person name="Bloem J."/>
            <person name="Labutti K."/>
            <person name="Salamov A."/>
            <person name="Andreopoulos B."/>
            <person name="Baker S."/>
            <person name="Barry K."/>
            <person name="Bills G."/>
            <person name="Bluhm B."/>
            <person name="Cannon C."/>
            <person name="Castanera R."/>
            <person name="Culley D."/>
            <person name="Daum C."/>
            <person name="Ezra D."/>
            <person name="Gonzalez J."/>
            <person name="Henrissat B."/>
            <person name="Kuo A."/>
            <person name="Liang C."/>
            <person name="Lipzen A."/>
            <person name="Lutzoni F."/>
            <person name="Magnuson J."/>
            <person name="Mondo S."/>
            <person name="Nolan M."/>
            <person name="Ohm R."/>
            <person name="Pangilinan J."/>
            <person name="Park H.-J."/>
            <person name="Ramirez L."/>
            <person name="Alfaro M."/>
            <person name="Sun H."/>
            <person name="Tritt A."/>
            <person name="Yoshinaga Y."/>
            <person name="Zwiers L.-H."/>
            <person name="Turgeon B."/>
            <person name="Goodwin S."/>
            <person name="Spatafora J."/>
            <person name="Crous P."/>
            <person name="Grigoriev I."/>
        </authorList>
    </citation>
    <scope>NUCLEOTIDE SEQUENCE</scope>
    <source>
        <strain evidence="1">CBS 122368</strain>
    </source>
</reference>
<gene>
    <name evidence="1" type="ORF">BU26DRAFT_559118</name>
</gene>
<proteinExistence type="predicted"/>
<dbReference type="Proteomes" id="UP000800094">
    <property type="component" value="Unassembled WGS sequence"/>
</dbReference>
<dbReference type="AlphaFoldDB" id="A0A6A6IVM3"/>
<name>A0A6A6IVM3_9PLEO</name>
<keyword evidence="2" id="KW-1185">Reference proteome</keyword>
<protein>
    <submittedName>
        <fullName evidence="1">Uncharacterized protein</fullName>
    </submittedName>
</protein>
<organism evidence="1 2">
    <name type="scientific">Trematosphaeria pertusa</name>
    <dbReference type="NCBI Taxonomy" id="390896"/>
    <lineage>
        <taxon>Eukaryota</taxon>
        <taxon>Fungi</taxon>
        <taxon>Dikarya</taxon>
        <taxon>Ascomycota</taxon>
        <taxon>Pezizomycotina</taxon>
        <taxon>Dothideomycetes</taxon>
        <taxon>Pleosporomycetidae</taxon>
        <taxon>Pleosporales</taxon>
        <taxon>Massarineae</taxon>
        <taxon>Trematosphaeriaceae</taxon>
        <taxon>Trematosphaeria</taxon>
    </lineage>
</organism>
<dbReference type="GeneID" id="54585993"/>